<dbReference type="PANTHER" id="PTHR31302">
    <property type="entry name" value="TRANSMEMBRANE PROTEIN WITH METALLOPHOSPHOESTERASE DOMAIN-RELATED"/>
    <property type="match status" value="1"/>
</dbReference>
<dbReference type="InterPro" id="IPR051158">
    <property type="entry name" value="Metallophosphoesterase_sf"/>
</dbReference>
<evidence type="ECO:0000259" key="1">
    <source>
        <dbReference type="Pfam" id="PF00149"/>
    </source>
</evidence>
<organism evidence="2 3">
    <name type="scientific">Chlamydia caviae (strain ATCC VR-813 / DSM 19441 / 03DC25 / GPIC)</name>
    <name type="common">Chlamydophila caviae</name>
    <dbReference type="NCBI Taxonomy" id="227941"/>
    <lineage>
        <taxon>Bacteria</taxon>
        <taxon>Pseudomonadati</taxon>
        <taxon>Chlamydiota</taxon>
        <taxon>Chlamydiia</taxon>
        <taxon>Chlamydiales</taxon>
        <taxon>Chlamydiaceae</taxon>
        <taxon>Chlamydia/Chlamydophila group</taxon>
        <taxon>Chlamydia</taxon>
    </lineage>
</organism>
<dbReference type="InterPro" id="IPR014578">
    <property type="entry name" value="Pesterase_CT488"/>
</dbReference>
<dbReference type="Pfam" id="PF00149">
    <property type="entry name" value="Metallophos"/>
    <property type="match status" value="1"/>
</dbReference>
<protein>
    <recommendedName>
        <fullName evidence="1">Calcineurin-like phosphoesterase domain-containing protein</fullName>
    </recommendedName>
</protein>
<dbReference type="SUPFAM" id="SSF56300">
    <property type="entry name" value="Metallo-dependent phosphatases"/>
    <property type="match status" value="1"/>
</dbReference>
<name>Q824L1_CHLCV</name>
<sequence length="247" mass="28061">MQIYAIADLHLAIGVPEKTMEIFGEPWISYHEKIRERWEKIVNPEDIVLLPGDISWAMHIEEAKKDFAFLGSLPGTKYMIRGNHDYWSSASTTKITQVLPENVHYLAQGFSLLHPEIAIVGVRLWDSPTIRVAPECFQSPLPEKERHYSEKDEKIFSRELGRLQRALEAVPQNIEQIIVMTHYPPISSDGTPGPVSQMLEADGRISHCLFGHMHKVSSPLKGFGMIGTIDYRLVAADYIDFIPQVIQ</sequence>
<feature type="domain" description="Calcineurin-like phosphoesterase" evidence="1">
    <location>
        <begin position="1"/>
        <end position="215"/>
    </location>
</feature>
<proteinExistence type="predicted"/>
<dbReference type="STRING" id="227941.CCA_00134"/>
<dbReference type="GO" id="GO:0016787">
    <property type="term" value="F:hydrolase activity"/>
    <property type="evidence" value="ECO:0007669"/>
    <property type="project" value="InterPro"/>
</dbReference>
<reference evidence="2 3" key="1">
    <citation type="journal article" date="2003" name="Nucleic Acids Res.">
        <title>Genome sequence of Chlamydophila caviae (Chlamydia psittaci GPIC): examining the role of niche-specific genes in the evolution of the Chlamydiaceae.</title>
        <authorList>
            <person name="Read T.D."/>
            <person name="Myers G.S.A."/>
            <person name="Brunham R.C."/>
            <person name="Nelson W.C."/>
            <person name="Paulsen I.T."/>
            <person name="Heidelberg J.F."/>
            <person name="Holtzapple E.K."/>
            <person name="Khouri H.M."/>
            <person name="Federova N.B."/>
            <person name="Carty H.A."/>
            <person name="Umayam L.A."/>
            <person name="Haft D.H."/>
            <person name="Peterson J.D."/>
            <person name="Beanan M.J."/>
            <person name="White O."/>
            <person name="Salzberg S.L."/>
            <person name="Hsia R.-C."/>
            <person name="McClarty G."/>
            <person name="Rank R.G."/>
            <person name="Bavoil P.M."/>
            <person name="Fraser C.M."/>
        </authorList>
    </citation>
    <scope>NUCLEOTIDE SEQUENCE [LARGE SCALE GENOMIC DNA]</scope>
    <source>
        <strain evidence="3">ATCC VR-813 / DSM 19441 / 03DC25 / GPIC</strain>
    </source>
</reference>
<keyword evidence="3" id="KW-1185">Reference proteome</keyword>
<dbReference type="Gene3D" id="3.60.21.10">
    <property type="match status" value="1"/>
</dbReference>
<dbReference type="PANTHER" id="PTHR31302:SF22">
    <property type="entry name" value="PHOSPHOESTERASE"/>
    <property type="match status" value="1"/>
</dbReference>
<dbReference type="InterPro" id="IPR004843">
    <property type="entry name" value="Calcineurin-like_PHP"/>
</dbReference>
<dbReference type="PIRSF" id="PIRSF033094">
    <property type="entry name" value="Pesterase_CT488"/>
    <property type="match status" value="1"/>
</dbReference>
<dbReference type="OrthoDB" id="8610138at2"/>
<evidence type="ECO:0000313" key="2">
    <source>
        <dbReference type="EMBL" id="AAP04886.1"/>
    </source>
</evidence>
<dbReference type="AlphaFoldDB" id="Q824L1"/>
<dbReference type="HOGENOM" id="CLU_1183887_0_0_0"/>
<dbReference type="EMBL" id="AE015925">
    <property type="protein sequence ID" value="AAP04886.1"/>
    <property type="molecule type" value="Genomic_DNA"/>
</dbReference>
<dbReference type="Proteomes" id="UP000002193">
    <property type="component" value="Chromosome"/>
</dbReference>
<accession>Q824L1</accession>
<dbReference type="InterPro" id="IPR029052">
    <property type="entry name" value="Metallo-depent_PP-like"/>
</dbReference>
<gene>
    <name evidence="2" type="ordered locus">CCA_00134</name>
</gene>
<evidence type="ECO:0000313" key="3">
    <source>
        <dbReference type="Proteomes" id="UP000002193"/>
    </source>
</evidence>
<dbReference type="KEGG" id="cca:CCA_00134"/>
<dbReference type="RefSeq" id="WP_011006107.1">
    <property type="nucleotide sequence ID" value="NC_003361.3"/>
</dbReference>
<dbReference type="eggNOG" id="COG1768">
    <property type="taxonomic scope" value="Bacteria"/>
</dbReference>